<keyword evidence="1" id="KW-0812">Transmembrane</keyword>
<feature type="transmembrane region" description="Helical" evidence="1">
    <location>
        <begin position="20"/>
        <end position="45"/>
    </location>
</feature>
<protein>
    <submittedName>
        <fullName evidence="2">Uncharacterized protein</fullName>
    </submittedName>
</protein>
<sequence length="255" mass="27111">MSGLGGRAALRNDDRGVSETVGFVLVFALITTTIAVTLTVGLGGLEDVQLAERDNNVERAFDVLHDSFNDLGRDGVPSRATEIRLGGGRIAFTSDSSYAIRNATGAVIENSTTAITYFGAGDTRIRYEHGAVIRSDGEGSIMLHEPDLLFGETTLIRFVDVNSHGSDGVAGDGTVLVRASLTGDRTATEVTDDVTIQVRGPTADAWARYFESRRDGSGRIDSVNLTGDELTVNVSVSGGDRLVVHRTGTRVEFSD</sequence>
<name>M0EE88_9EURY</name>
<comment type="caution">
    <text evidence="2">The sequence shown here is derived from an EMBL/GenBank/DDBJ whole genome shotgun (WGS) entry which is preliminary data.</text>
</comment>
<dbReference type="STRING" id="1227465.C463_07332"/>
<keyword evidence="1" id="KW-1133">Transmembrane helix</keyword>
<dbReference type="EMBL" id="AOJK01000036">
    <property type="protein sequence ID" value="ELZ44749.1"/>
    <property type="molecule type" value="Genomic_DNA"/>
</dbReference>
<accession>M0EE88</accession>
<gene>
    <name evidence="2" type="ORF">C463_07332</name>
</gene>
<evidence type="ECO:0000313" key="3">
    <source>
        <dbReference type="Proteomes" id="UP000011586"/>
    </source>
</evidence>
<dbReference type="OrthoDB" id="118051at2157"/>
<proteinExistence type="predicted"/>
<dbReference type="InterPro" id="IPR055713">
    <property type="entry name" value="DUF7289"/>
</dbReference>
<evidence type="ECO:0000313" key="2">
    <source>
        <dbReference type="EMBL" id="ELZ44749.1"/>
    </source>
</evidence>
<dbReference type="Proteomes" id="UP000011586">
    <property type="component" value="Unassembled WGS sequence"/>
</dbReference>
<dbReference type="Pfam" id="PF23960">
    <property type="entry name" value="DUF7289"/>
    <property type="match status" value="1"/>
</dbReference>
<keyword evidence="1" id="KW-0472">Membrane</keyword>
<keyword evidence="3" id="KW-1185">Reference proteome</keyword>
<evidence type="ECO:0000256" key="1">
    <source>
        <dbReference type="SAM" id="Phobius"/>
    </source>
</evidence>
<dbReference type="RefSeq" id="WP_008442404.1">
    <property type="nucleotide sequence ID" value="NZ_AOJK01000036.1"/>
</dbReference>
<dbReference type="PATRIC" id="fig|1227465.4.peg.1436"/>
<organism evidence="2 3">
    <name type="scientific">Halorubrum californiense DSM 19288</name>
    <dbReference type="NCBI Taxonomy" id="1227465"/>
    <lineage>
        <taxon>Archaea</taxon>
        <taxon>Methanobacteriati</taxon>
        <taxon>Methanobacteriota</taxon>
        <taxon>Stenosarchaea group</taxon>
        <taxon>Halobacteria</taxon>
        <taxon>Halobacteriales</taxon>
        <taxon>Haloferacaceae</taxon>
        <taxon>Halorubrum</taxon>
    </lineage>
</organism>
<dbReference type="AlphaFoldDB" id="M0EE88"/>
<reference evidence="2 3" key="1">
    <citation type="journal article" date="2014" name="PLoS Genet.">
        <title>Phylogenetically driven sequencing of extremely halophilic archaea reveals strategies for static and dynamic osmo-response.</title>
        <authorList>
            <person name="Becker E.A."/>
            <person name="Seitzer P.M."/>
            <person name="Tritt A."/>
            <person name="Larsen D."/>
            <person name="Krusor M."/>
            <person name="Yao A.I."/>
            <person name="Wu D."/>
            <person name="Madern D."/>
            <person name="Eisen J.A."/>
            <person name="Darling A.E."/>
            <person name="Facciotti M.T."/>
        </authorList>
    </citation>
    <scope>NUCLEOTIDE SEQUENCE [LARGE SCALE GENOMIC DNA]</scope>
    <source>
        <strain evidence="2 3">DSM 19288</strain>
    </source>
</reference>